<protein>
    <submittedName>
        <fullName evidence="1">Uncharacterized protein</fullName>
    </submittedName>
</protein>
<proteinExistence type="predicted"/>
<sequence length="509" mass="57396">MGNKTDRKKLMDEDNRTNAETIMRSWLSRNCVYGWGERSSVKYLGGRQILINLGDEEEVKKTLDNRVHGIHFWVKDLWKWSEGYRSGERIVWLRTYGVPLHGWKEETFKEIASNWGKTINTSHCDFMSSDNLAWGKVQIITSIITKIDELGCIKVGDLFYIIRIEEEEESLMASVEAIEVGDSKNEEFKSEEDNSQVWSLRSDEEEEDGISETVWEVDESRCLVSTPINKEAMRINEGEGLMGEKPVDNPPAREVPNLEAEKTKGGGGCEFPKAFSKDNDEGGGFKARGAWKNNGEFMKPFSSKLKEGASTSQEVDQQVDQQVIRQMDQQVDSMVYGPKQNSKNQTLDKHSSSNPSFIIVSQAHPHSYPQHRTNLEPKDHGGNKDGSSKDLKVKEKSHSIDIRKGKKAKSSRLGNGRRSLHIFKQMARGKSKKEGQKIATRSSVQTKATRKKKGEKEVMASLSSISISNELGNKESEEGLKAFGEAIGIIWKSPRGREMETAAPLDPEY</sequence>
<accession>A0ACB9A9Y8</accession>
<reference evidence="1 2" key="2">
    <citation type="journal article" date="2022" name="Mol. Ecol. Resour.">
        <title>The genomes of chicory, endive, great burdock and yacon provide insights into Asteraceae paleo-polyploidization history and plant inulin production.</title>
        <authorList>
            <person name="Fan W."/>
            <person name="Wang S."/>
            <person name="Wang H."/>
            <person name="Wang A."/>
            <person name="Jiang F."/>
            <person name="Liu H."/>
            <person name="Zhao H."/>
            <person name="Xu D."/>
            <person name="Zhang Y."/>
        </authorList>
    </citation>
    <scope>NUCLEOTIDE SEQUENCE [LARGE SCALE GENOMIC DNA]</scope>
    <source>
        <strain evidence="2">cv. Niubang</strain>
    </source>
</reference>
<evidence type="ECO:0000313" key="2">
    <source>
        <dbReference type="Proteomes" id="UP001055879"/>
    </source>
</evidence>
<gene>
    <name evidence="1" type="ORF">L6452_24387</name>
</gene>
<dbReference type="EMBL" id="CM042054">
    <property type="protein sequence ID" value="KAI3706561.1"/>
    <property type="molecule type" value="Genomic_DNA"/>
</dbReference>
<organism evidence="1 2">
    <name type="scientific">Arctium lappa</name>
    <name type="common">Greater burdock</name>
    <name type="synonym">Lappa major</name>
    <dbReference type="NCBI Taxonomy" id="4217"/>
    <lineage>
        <taxon>Eukaryota</taxon>
        <taxon>Viridiplantae</taxon>
        <taxon>Streptophyta</taxon>
        <taxon>Embryophyta</taxon>
        <taxon>Tracheophyta</taxon>
        <taxon>Spermatophyta</taxon>
        <taxon>Magnoliopsida</taxon>
        <taxon>eudicotyledons</taxon>
        <taxon>Gunneridae</taxon>
        <taxon>Pentapetalae</taxon>
        <taxon>asterids</taxon>
        <taxon>campanulids</taxon>
        <taxon>Asterales</taxon>
        <taxon>Asteraceae</taxon>
        <taxon>Carduoideae</taxon>
        <taxon>Cardueae</taxon>
        <taxon>Arctiinae</taxon>
        <taxon>Arctium</taxon>
    </lineage>
</organism>
<evidence type="ECO:0000313" key="1">
    <source>
        <dbReference type="EMBL" id="KAI3706561.1"/>
    </source>
</evidence>
<reference evidence="2" key="1">
    <citation type="journal article" date="2022" name="Mol. Ecol. Resour.">
        <title>The genomes of chicory, endive, great burdock and yacon provide insights into Asteraceae palaeo-polyploidization history and plant inulin production.</title>
        <authorList>
            <person name="Fan W."/>
            <person name="Wang S."/>
            <person name="Wang H."/>
            <person name="Wang A."/>
            <person name="Jiang F."/>
            <person name="Liu H."/>
            <person name="Zhao H."/>
            <person name="Xu D."/>
            <person name="Zhang Y."/>
        </authorList>
    </citation>
    <scope>NUCLEOTIDE SEQUENCE [LARGE SCALE GENOMIC DNA]</scope>
    <source>
        <strain evidence="2">cv. Niubang</strain>
    </source>
</reference>
<dbReference type="Proteomes" id="UP001055879">
    <property type="component" value="Linkage Group LG08"/>
</dbReference>
<name>A0ACB9A9Y8_ARCLA</name>
<comment type="caution">
    <text evidence="1">The sequence shown here is derived from an EMBL/GenBank/DDBJ whole genome shotgun (WGS) entry which is preliminary data.</text>
</comment>
<keyword evidence="2" id="KW-1185">Reference proteome</keyword>